<keyword evidence="5" id="KW-1133">Transmembrane helix</keyword>
<dbReference type="PROSITE" id="PS50920">
    <property type="entry name" value="SOLCAR"/>
    <property type="match status" value="1"/>
</dbReference>
<evidence type="ECO:0000256" key="7">
    <source>
        <dbReference type="ARBA" id="ARBA00023136"/>
    </source>
</evidence>
<evidence type="ECO:0000256" key="4">
    <source>
        <dbReference type="ARBA" id="ARBA00022692"/>
    </source>
</evidence>
<feature type="repeat" description="Solcar" evidence="8">
    <location>
        <begin position="119"/>
        <end position="200"/>
    </location>
</feature>
<dbReference type="eggNOG" id="KOG0760">
    <property type="taxonomic scope" value="Eukaryota"/>
</dbReference>
<evidence type="ECO:0000256" key="1">
    <source>
        <dbReference type="ARBA" id="ARBA00004225"/>
    </source>
</evidence>
<evidence type="ECO:0000313" key="11">
    <source>
        <dbReference type="Proteomes" id="UP000009328"/>
    </source>
</evidence>
<dbReference type="GO" id="GO:0015093">
    <property type="term" value="F:ferrous iron transmembrane transporter activity"/>
    <property type="evidence" value="ECO:0007669"/>
    <property type="project" value="TreeGrafter"/>
</dbReference>
<sequence>MDYTSTVNEMNGEIKNINVTSRVLKENNMIALDPRTSGVKEWDTDSEIQNIIDTKFPKFPVQGILIKDRFYRDQNLKELTFSKINSIETRLMILLCLFEAKELQETTDHDQLTRIKMLHQMAIQSQKDQGLMLILMISLNLERNVKNKINKNTNSLYGGAKIIYQLDGVKGFWKGIKPRIISNVPSTAICWTAYEMAKYYLTRNQSTNSPSLISRLVQSQSHDVSESLTSKDVSTPKSTTLENSTFYFDYQTLIRIAKRLTSLNNSTSEIYVCTAKEFKENSSDLIEYEDQEVLDTLEKENAEILIKVYEYGKTFDNYEVIFQEENSYDPIYEAQQEVDYIFKNGIPNEIKINKLLRDYNKLHKDSKFRVPEYVTSGILKVENQRNNTNVYKRKHFIAFKYYPNLQTLNKSEDFNYLKNIIGELHSKLNVTHGDLKIDNVYKTPANEIVLLDFNIGNVLDEMDDNHLLKKARLKSRDLKDVDKMKSEFDHGEVY</sequence>
<dbReference type="Pfam" id="PF00153">
    <property type="entry name" value="Mito_carr"/>
    <property type="match status" value="1"/>
</dbReference>
<dbReference type="HOGENOM" id="CLU_552315_0_0_1"/>
<dbReference type="Gene3D" id="1.50.40.10">
    <property type="entry name" value="Mitochondrial carrier domain"/>
    <property type="match status" value="1"/>
</dbReference>
<gene>
    <name evidence="10" type="ORF">BN7_2041</name>
</gene>
<evidence type="ECO:0000256" key="5">
    <source>
        <dbReference type="ARBA" id="ARBA00022989"/>
    </source>
</evidence>
<dbReference type="SUPFAM" id="SSF103506">
    <property type="entry name" value="Mitochondrial carrier"/>
    <property type="match status" value="1"/>
</dbReference>
<dbReference type="EMBL" id="CAIF01000047">
    <property type="protein sequence ID" value="CCH42496.1"/>
    <property type="molecule type" value="Genomic_DNA"/>
</dbReference>
<dbReference type="AlphaFoldDB" id="K0KHK4"/>
<dbReference type="GO" id="GO:0048250">
    <property type="term" value="P:iron import into the mitochondrion"/>
    <property type="evidence" value="ECO:0007669"/>
    <property type="project" value="TreeGrafter"/>
</dbReference>
<evidence type="ECO:0000256" key="9">
    <source>
        <dbReference type="RuleBase" id="RU000488"/>
    </source>
</evidence>
<accession>K0KHK4</accession>
<evidence type="ECO:0000256" key="3">
    <source>
        <dbReference type="ARBA" id="ARBA00022448"/>
    </source>
</evidence>
<evidence type="ECO:0000256" key="6">
    <source>
        <dbReference type="ARBA" id="ARBA00023128"/>
    </source>
</evidence>
<dbReference type="STRING" id="1206466.K0KHK4"/>
<dbReference type="PANTHER" id="PTHR45758:SF4">
    <property type="entry name" value="MITOFERRIN-1"/>
    <property type="match status" value="1"/>
</dbReference>
<dbReference type="InParanoid" id="K0KHK4"/>
<dbReference type="SUPFAM" id="SSF56112">
    <property type="entry name" value="Protein kinase-like (PK-like)"/>
    <property type="match status" value="1"/>
</dbReference>
<comment type="similarity">
    <text evidence="2 9">Belongs to the mitochondrial carrier (TC 2.A.29) family.</text>
</comment>
<evidence type="ECO:0000313" key="10">
    <source>
        <dbReference type="EMBL" id="CCH42496.1"/>
    </source>
</evidence>
<proteinExistence type="inferred from homology"/>
<keyword evidence="7 8" id="KW-0472">Membrane</keyword>
<comment type="subcellular location">
    <subcellularLocation>
        <location evidence="1">Mitochondrion membrane</location>
        <topology evidence="1">Multi-pass membrane protein</topology>
    </subcellularLocation>
</comment>
<keyword evidence="4 8" id="KW-0812">Transmembrane</keyword>
<dbReference type="Proteomes" id="UP000009328">
    <property type="component" value="Unassembled WGS sequence"/>
</dbReference>
<evidence type="ECO:0000256" key="8">
    <source>
        <dbReference type="PROSITE-ProRule" id="PRU00282"/>
    </source>
</evidence>
<dbReference type="PANTHER" id="PTHR45758">
    <property type="entry name" value="MITOFERRIN-1-RELATED"/>
    <property type="match status" value="1"/>
</dbReference>
<keyword evidence="6" id="KW-0496">Mitochondrion</keyword>
<keyword evidence="11" id="KW-1185">Reference proteome</keyword>
<evidence type="ECO:0000256" key="2">
    <source>
        <dbReference type="ARBA" id="ARBA00006375"/>
    </source>
</evidence>
<protein>
    <submittedName>
        <fullName evidence="10">Mitochondrial carnitine/acylcarnitine carrier protein</fullName>
    </submittedName>
</protein>
<dbReference type="InterPro" id="IPR018108">
    <property type="entry name" value="MCP_transmembrane"/>
</dbReference>
<organism evidence="10 11">
    <name type="scientific">Wickerhamomyces ciferrii (strain ATCC 14091 / BCRC 22168 / CBS 111 / JCM 3599 / NBRC 0793 / NRRL Y-1031 F-60-10)</name>
    <name type="common">Yeast</name>
    <name type="synonym">Pichia ciferrii</name>
    <dbReference type="NCBI Taxonomy" id="1206466"/>
    <lineage>
        <taxon>Eukaryota</taxon>
        <taxon>Fungi</taxon>
        <taxon>Dikarya</taxon>
        <taxon>Ascomycota</taxon>
        <taxon>Saccharomycotina</taxon>
        <taxon>Saccharomycetes</taxon>
        <taxon>Phaffomycetales</taxon>
        <taxon>Wickerhamomycetaceae</taxon>
        <taxon>Wickerhamomyces</taxon>
    </lineage>
</organism>
<dbReference type="InterPro" id="IPR011009">
    <property type="entry name" value="Kinase-like_dom_sf"/>
</dbReference>
<name>K0KHK4_WICCF</name>
<keyword evidence="3 9" id="KW-0813">Transport</keyword>
<dbReference type="GO" id="GO:0031966">
    <property type="term" value="C:mitochondrial membrane"/>
    <property type="evidence" value="ECO:0007669"/>
    <property type="project" value="UniProtKB-SubCell"/>
</dbReference>
<dbReference type="InterPro" id="IPR023395">
    <property type="entry name" value="MCP_dom_sf"/>
</dbReference>
<comment type="caution">
    <text evidence="10">The sequence shown here is derived from an EMBL/GenBank/DDBJ whole genome shotgun (WGS) entry which is preliminary data.</text>
</comment>
<reference evidence="10 11" key="1">
    <citation type="journal article" date="2012" name="Eukaryot. Cell">
        <title>Draft genome sequence of Wickerhamomyces ciferrii NRRL Y-1031 F-60-10.</title>
        <authorList>
            <person name="Schneider J."/>
            <person name="Andrea H."/>
            <person name="Blom J."/>
            <person name="Jaenicke S."/>
            <person name="Ruckert C."/>
            <person name="Schorsch C."/>
            <person name="Szczepanowski R."/>
            <person name="Farwick M."/>
            <person name="Goesmann A."/>
            <person name="Puhler A."/>
            <person name="Schaffer S."/>
            <person name="Tauch A."/>
            <person name="Kohler T."/>
            <person name="Brinkrolf K."/>
        </authorList>
    </citation>
    <scope>NUCLEOTIDE SEQUENCE [LARGE SCALE GENOMIC DNA]</scope>
    <source>
        <strain evidence="11">ATCC 14091 / BCRC 22168 / CBS 111 / JCM 3599 / NBRC 0793 / NRRL Y-1031 F-60-10</strain>
    </source>
</reference>